<proteinExistence type="predicted"/>
<protein>
    <submittedName>
        <fullName evidence="1">Uncharacterized protein</fullName>
    </submittedName>
</protein>
<evidence type="ECO:0000313" key="1">
    <source>
        <dbReference type="EMBL" id="CDF37654.1"/>
    </source>
</evidence>
<dbReference type="AlphaFoldDB" id="R7QHU4"/>
<dbReference type="KEGG" id="ccp:CHC_T00005871001"/>
<organism evidence="1 2">
    <name type="scientific">Chondrus crispus</name>
    <name type="common">Carrageen Irish moss</name>
    <name type="synonym">Polymorpha crispa</name>
    <dbReference type="NCBI Taxonomy" id="2769"/>
    <lineage>
        <taxon>Eukaryota</taxon>
        <taxon>Rhodophyta</taxon>
        <taxon>Florideophyceae</taxon>
        <taxon>Rhodymeniophycidae</taxon>
        <taxon>Gigartinales</taxon>
        <taxon>Gigartinaceae</taxon>
        <taxon>Chondrus</taxon>
    </lineage>
</organism>
<gene>
    <name evidence="1" type="ORF">CHC_T00005871001</name>
</gene>
<reference evidence="2" key="1">
    <citation type="journal article" date="2013" name="Proc. Natl. Acad. Sci. U.S.A.">
        <title>Genome structure and metabolic features in the red seaweed Chondrus crispus shed light on evolution of the Archaeplastida.</title>
        <authorList>
            <person name="Collen J."/>
            <person name="Porcel B."/>
            <person name="Carre W."/>
            <person name="Ball S.G."/>
            <person name="Chaparro C."/>
            <person name="Tonon T."/>
            <person name="Barbeyron T."/>
            <person name="Michel G."/>
            <person name="Noel B."/>
            <person name="Valentin K."/>
            <person name="Elias M."/>
            <person name="Artiguenave F."/>
            <person name="Arun A."/>
            <person name="Aury J.M."/>
            <person name="Barbosa-Neto J.F."/>
            <person name="Bothwell J.H."/>
            <person name="Bouget F.Y."/>
            <person name="Brillet L."/>
            <person name="Cabello-Hurtado F."/>
            <person name="Capella-Gutierrez S."/>
            <person name="Charrier B."/>
            <person name="Cladiere L."/>
            <person name="Cock J.M."/>
            <person name="Coelho S.M."/>
            <person name="Colleoni C."/>
            <person name="Czjzek M."/>
            <person name="Da Silva C."/>
            <person name="Delage L."/>
            <person name="Denoeud F."/>
            <person name="Deschamps P."/>
            <person name="Dittami S.M."/>
            <person name="Gabaldon T."/>
            <person name="Gachon C.M."/>
            <person name="Groisillier A."/>
            <person name="Herve C."/>
            <person name="Jabbari K."/>
            <person name="Katinka M."/>
            <person name="Kloareg B."/>
            <person name="Kowalczyk N."/>
            <person name="Labadie K."/>
            <person name="Leblanc C."/>
            <person name="Lopez P.J."/>
            <person name="McLachlan D.H."/>
            <person name="Meslet-Cladiere L."/>
            <person name="Moustafa A."/>
            <person name="Nehr Z."/>
            <person name="Nyvall Collen P."/>
            <person name="Panaud O."/>
            <person name="Partensky F."/>
            <person name="Poulain J."/>
            <person name="Rensing S.A."/>
            <person name="Rousvoal S."/>
            <person name="Samson G."/>
            <person name="Symeonidi A."/>
            <person name="Weissenbach J."/>
            <person name="Zambounis A."/>
            <person name="Wincker P."/>
            <person name="Boyen C."/>
        </authorList>
    </citation>
    <scope>NUCLEOTIDE SEQUENCE [LARGE SCALE GENOMIC DNA]</scope>
    <source>
        <strain evidence="2">cv. Stackhouse</strain>
    </source>
</reference>
<dbReference type="Gramene" id="CDF37654">
    <property type="protein sequence ID" value="CDF37654"/>
    <property type="gene ID" value="CHC_T00005871001"/>
</dbReference>
<evidence type="ECO:0000313" key="2">
    <source>
        <dbReference type="Proteomes" id="UP000012073"/>
    </source>
</evidence>
<sequence length="40" mass="4581">MNTSSVRFDERDGRGEVTFMFVSTVGMEKKRGRKRGKTKA</sequence>
<accession>R7QHU4</accession>
<keyword evidence="2" id="KW-1185">Reference proteome</keyword>
<dbReference type="EMBL" id="HG001858">
    <property type="protein sequence ID" value="CDF37654.1"/>
    <property type="molecule type" value="Genomic_DNA"/>
</dbReference>
<dbReference type="RefSeq" id="XP_005717525.1">
    <property type="nucleotide sequence ID" value="XM_005717468.1"/>
</dbReference>
<name>R7QHU4_CHOCR</name>
<dbReference type="GeneID" id="17325259"/>
<dbReference type="Proteomes" id="UP000012073">
    <property type="component" value="Unassembled WGS sequence"/>
</dbReference>